<proteinExistence type="predicted"/>
<dbReference type="EMBL" id="JARBJD010000087">
    <property type="protein sequence ID" value="KAK2953787.1"/>
    <property type="molecule type" value="Genomic_DNA"/>
</dbReference>
<protein>
    <submittedName>
        <fullName evidence="2">Uncharacterized protein</fullName>
    </submittedName>
</protein>
<keyword evidence="3" id="KW-1185">Reference proteome</keyword>
<evidence type="ECO:0000313" key="3">
    <source>
        <dbReference type="Proteomes" id="UP001281761"/>
    </source>
</evidence>
<name>A0ABQ9XS97_9EUKA</name>
<comment type="caution">
    <text evidence="2">The sequence shown here is derived from an EMBL/GenBank/DDBJ whole genome shotgun (WGS) entry which is preliminary data.</text>
</comment>
<feature type="coiled-coil region" evidence="1">
    <location>
        <begin position="25"/>
        <end position="52"/>
    </location>
</feature>
<accession>A0ABQ9XS97</accession>
<dbReference type="Proteomes" id="UP001281761">
    <property type="component" value="Unassembled WGS sequence"/>
</dbReference>
<feature type="coiled-coil region" evidence="1">
    <location>
        <begin position="85"/>
        <end position="119"/>
    </location>
</feature>
<reference evidence="2 3" key="1">
    <citation type="journal article" date="2022" name="bioRxiv">
        <title>Genomics of Preaxostyla Flagellates Illuminates Evolutionary Transitions and the Path Towards Mitochondrial Loss.</title>
        <authorList>
            <person name="Novak L.V.F."/>
            <person name="Treitli S.C."/>
            <person name="Pyrih J."/>
            <person name="Halakuc P."/>
            <person name="Pipaliya S.V."/>
            <person name="Vacek V."/>
            <person name="Brzon O."/>
            <person name="Soukal P."/>
            <person name="Eme L."/>
            <person name="Dacks J.B."/>
            <person name="Karnkowska A."/>
            <person name="Elias M."/>
            <person name="Hampl V."/>
        </authorList>
    </citation>
    <scope>NUCLEOTIDE SEQUENCE [LARGE SCALE GENOMIC DNA]</scope>
    <source>
        <strain evidence="2">NAU3</strain>
        <tissue evidence="2">Gut</tissue>
    </source>
</reference>
<sequence length="154" mass="17990">MEDPELLLQELHKLETLQRKETTSFNLAQLKLEQLKSELQTLSTEADHLTKIFEENNTQIKTLSDNAKNEELHVSREELLEENLRSEIVHKKQSLEEEKQGKERELSALRNKFEDISNKCSSFCEFYSNQPSFKPIQALKDELKIVTLGPLFPF</sequence>
<gene>
    <name evidence="2" type="ORF">BLNAU_11344</name>
</gene>
<organism evidence="2 3">
    <name type="scientific">Blattamonas nauphoetae</name>
    <dbReference type="NCBI Taxonomy" id="2049346"/>
    <lineage>
        <taxon>Eukaryota</taxon>
        <taxon>Metamonada</taxon>
        <taxon>Preaxostyla</taxon>
        <taxon>Oxymonadida</taxon>
        <taxon>Blattamonas</taxon>
    </lineage>
</organism>
<evidence type="ECO:0000256" key="1">
    <source>
        <dbReference type="SAM" id="Coils"/>
    </source>
</evidence>
<evidence type="ECO:0000313" key="2">
    <source>
        <dbReference type="EMBL" id="KAK2953787.1"/>
    </source>
</evidence>
<keyword evidence="1" id="KW-0175">Coiled coil</keyword>